<keyword evidence="3" id="KW-1185">Reference proteome</keyword>
<proteinExistence type="predicted"/>
<gene>
    <name evidence="2" type="ORF">GCM10022271_15140</name>
</gene>
<comment type="caution">
    <text evidence="2">The sequence shown here is derived from an EMBL/GenBank/DDBJ whole genome shotgun (WGS) entry which is preliminary data.</text>
</comment>
<feature type="transmembrane region" description="Helical" evidence="1">
    <location>
        <begin position="37"/>
        <end position="55"/>
    </location>
</feature>
<name>A0ABP7H444_9FLAO</name>
<evidence type="ECO:0008006" key="4">
    <source>
        <dbReference type="Google" id="ProtNLM"/>
    </source>
</evidence>
<keyword evidence="1" id="KW-0472">Membrane</keyword>
<accession>A0ABP7H444</accession>
<feature type="transmembrane region" description="Helical" evidence="1">
    <location>
        <begin position="125"/>
        <end position="145"/>
    </location>
</feature>
<feature type="transmembrane region" description="Helical" evidence="1">
    <location>
        <begin position="75"/>
        <end position="96"/>
    </location>
</feature>
<dbReference type="Proteomes" id="UP001501456">
    <property type="component" value="Unassembled WGS sequence"/>
</dbReference>
<keyword evidence="1" id="KW-0812">Transmembrane</keyword>
<evidence type="ECO:0000256" key="1">
    <source>
        <dbReference type="SAM" id="Phobius"/>
    </source>
</evidence>
<feature type="transmembrane region" description="Helical" evidence="1">
    <location>
        <begin position="165"/>
        <end position="193"/>
    </location>
</feature>
<evidence type="ECO:0000313" key="2">
    <source>
        <dbReference type="EMBL" id="GAA3783805.1"/>
    </source>
</evidence>
<organism evidence="2 3">
    <name type="scientific">Corallibacter vietnamensis</name>
    <dbReference type="NCBI Taxonomy" id="904130"/>
    <lineage>
        <taxon>Bacteria</taxon>
        <taxon>Pseudomonadati</taxon>
        <taxon>Bacteroidota</taxon>
        <taxon>Flavobacteriia</taxon>
        <taxon>Flavobacteriales</taxon>
        <taxon>Flavobacteriaceae</taxon>
        <taxon>Corallibacter</taxon>
    </lineage>
</organism>
<dbReference type="EMBL" id="BAABBI010000001">
    <property type="protein sequence ID" value="GAA3783805.1"/>
    <property type="molecule type" value="Genomic_DNA"/>
</dbReference>
<evidence type="ECO:0000313" key="3">
    <source>
        <dbReference type="Proteomes" id="UP001501456"/>
    </source>
</evidence>
<protein>
    <recommendedName>
        <fullName evidence="4">Beta-carotene 15,15'-monooxygenase</fullName>
    </recommendedName>
</protein>
<sequence>MDELDLLKKDWKRSEEAYPKLSYNDIYKMILKKSSSIVKWIFIISLLEFIFWTVISLSLKDSSSMKHFNELDADYILIPLSIIGYIVLGYFFFLFFKNYRTISVIDNAKVLMENILKTRRIVKQYVAFNLIFLIISTLVVLFIEFDQDQQLINKIEQASANGEAFKFYAMFIITVVVFLGIAVGVLLLFYWLVYGILLKRLNKNYQELKKLEV</sequence>
<keyword evidence="1" id="KW-1133">Transmembrane helix</keyword>
<reference evidence="3" key="1">
    <citation type="journal article" date="2019" name="Int. J. Syst. Evol. Microbiol.">
        <title>The Global Catalogue of Microorganisms (GCM) 10K type strain sequencing project: providing services to taxonomists for standard genome sequencing and annotation.</title>
        <authorList>
            <consortium name="The Broad Institute Genomics Platform"/>
            <consortium name="The Broad Institute Genome Sequencing Center for Infectious Disease"/>
            <person name="Wu L."/>
            <person name="Ma J."/>
        </authorList>
    </citation>
    <scope>NUCLEOTIDE SEQUENCE [LARGE SCALE GENOMIC DNA]</scope>
    <source>
        <strain evidence="3">JCM 17525</strain>
    </source>
</reference>
<dbReference type="RefSeq" id="WP_344728959.1">
    <property type="nucleotide sequence ID" value="NZ_BAABBI010000001.1"/>
</dbReference>